<dbReference type="EMBL" id="JAPEVA010000044">
    <property type="protein sequence ID" value="KAJ4404295.1"/>
    <property type="molecule type" value="Genomic_DNA"/>
</dbReference>
<dbReference type="SMART" id="SM00212">
    <property type="entry name" value="UBCc"/>
    <property type="match status" value="1"/>
</dbReference>
<dbReference type="CDD" id="cd23837">
    <property type="entry name" value="UBCc_UBE2O"/>
    <property type="match status" value="1"/>
</dbReference>
<name>A0A9W9D7T3_9PLEO</name>
<dbReference type="GO" id="GO:0061631">
    <property type="term" value="F:ubiquitin conjugating enzyme activity"/>
    <property type="evidence" value="ECO:0007669"/>
    <property type="project" value="TreeGrafter"/>
</dbReference>
<dbReference type="SUPFAM" id="SSF54495">
    <property type="entry name" value="UBC-like"/>
    <property type="match status" value="1"/>
</dbReference>
<dbReference type="InterPro" id="IPR057733">
    <property type="entry name" value="UBE2O-like_SH3-B"/>
</dbReference>
<organism evidence="5 6">
    <name type="scientific">Didymella pomorum</name>
    <dbReference type="NCBI Taxonomy" id="749634"/>
    <lineage>
        <taxon>Eukaryota</taxon>
        <taxon>Fungi</taxon>
        <taxon>Dikarya</taxon>
        <taxon>Ascomycota</taxon>
        <taxon>Pezizomycotina</taxon>
        <taxon>Dothideomycetes</taxon>
        <taxon>Pleosporomycetidae</taxon>
        <taxon>Pleosporales</taxon>
        <taxon>Pleosporineae</taxon>
        <taxon>Didymellaceae</taxon>
        <taxon>Didymella</taxon>
    </lineage>
</organism>
<keyword evidence="2" id="KW-0833">Ubl conjugation pathway</keyword>
<dbReference type="AlphaFoldDB" id="A0A9W9D7T3"/>
<dbReference type="Pfam" id="PF23043">
    <property type="entry name" value="SH3-B_UBE2O"/>
    <property type="match status" value="1"/>
</dbReference>
<keyword evidence="6" id="KW-1185">Reference proteome</keyword>
<evidence type="ECO:0000256" key="3">
    <source>
        <dbReference type="SAM" id="MobiDB-lite"/>
    </source>
</evidence>
<feature type="compositionally biased region" description="Basic and acidic residues" evidence="3">
    <location>
        <begin position="1"/>
        <end position="11"/>
    </location>
</feature>
<dbReference type="InterPro" id="IPR000608">
    <property type="entry name" value="UBC"/>
</dbReference>
<dbReference type="InterPro" id="IPR016135">
    <property type="entry name" value="UBQ-conjugating_enzyme/RWD"/>
</dbReference>
<dbReference type="PANTHER" id="PTHR46116:SF15">
    <property type="entry name" value="(E3-INDEPENDENT) E2 UBIQUITIN-CONJUGATING ENZYME"/>
    <property type="match status" value="1"/>
</dbReference>
<dbReference type="Pfam" id="PF23046">
    <property type="entry name" value="tSH3-B_UBE2O"/>
    <property type="match status" value="1"/>
</dbReference>
<keyword evidence="1" id="KW-0808">Transferase</keyword>
<gene>
    <name evidence="5" type="ORF">N0V91_005989</name>
</gene>
<protein>
    <recommendedName>
        <fullName evidence="4">UBC core domain-containing protein</fullName>
    </recommendedName>
</protein>
<feature type="domain" description="UBC core" evidence="4">
    <location>
        <begin position="795"/>
        <end position="959"/>
    </location>
</feature>
<feature type="compositionally biased region" description="Acidic residues" evidence="3">
    <location>
        <begin position="689"/>
        <end position="725"/>
    </location>
</feature>
<feature type="region of interest" description="Disordered" evidence="3">
    <location>
        <begin position="689"/>
        <end position="750"/>
    </location>
</feature>
<dbReference type="Pfam" id="PF00179">
    <property type="entry name" value="UQ_con"/>
    <property type="match status" value="1"/>
</dbReference>
<dbReference type="Gene3D" id="3.10.110.10">
    <property type="entry name" value="Ubiquitin Conjugating Enzyme"/>
    <property type="match status" value="1"/>
</dbReference>
<evidence type="ECO:0000256" key="1">
    <source>
        <dbReference type="ARBA" id="ARBA00022679"/>
    </source>
</evidence>
<dbReference type="FunFam" id="3.10.110.10:FF:000094">
    <property type="entry name" value="Probable ubiquitin-conjugating enzyme E2 23"/>
    <property type="match status" value="1"/>
</dbReference>
<sequence>MDGDDSRDTRHTPSPWDLHPDPDHSETGIVEGFLSRLFQDRFLTSSSPAASDAAPPPQPLANNLVPFFAADSVFASQQPEHQQVPDASTQPPMQRTQDVVFCVEDTVSLKDDKYSVGVVDRSFTDVDTHEPRPQRDYGEDIERHPDIPLAEFHKFMRTGIPPRGTVLVSWQTQLKTELIPESQLQLLDRALYVGDVVKRRAEDHMSGTVIGTKAVCTLFPATQFQGGQITQATTDDLSIRNIPANELLNVHEYVEGAIVVYGDWVGRIENVYDEVAIKLSNNSVVVVEDPAELEHDEITVERLSVGDTVRTKKGNLRRGLWRYGAFDPNIKPEGMVVETRPIEIDVQWLARSIGAQDTQYAAEEPPANLGRDEFESPSFYRYDASAGAASTLPLLSNGTERTYHVTDVAVGDRVRFKDLSGAAVKYDGTHTLPNGYPQGKVSRLPRTETLGYDMNVFLVMQTHTQVTVQWQDLTVSEDVSSSLIPDPNVEDDDEVWPAEIICSKEDKSNNTDQQIGQWMKEPAKVGVVQEVKSRDRIARVRWFKNHDIKFFGADLLRPATTGELAETAEDVSLYDIYSSPALTRRRGDFVLIHPRSLPANFSSAGPNWFGEVVDLGLDGKVTIRLGAAKPVVDIQVVYEDVTLAYSTDMDNEFLNMQELDGDSIEDSEEDMSDFDSASFNEMWIEYEGMEGEPPVGDEADWSTEDEEDAEEDDDDTSMPDLEAIDGIDTSKTTPDPIASSGATGVAHEASNGDAVADLEDDTEISSEGPAPFLILDTPPPSSHHYIHNTTSSSAAFMRRIAKEHKILRGSLPPNIFVRTWESRLDLIRVLIIGPSDTPYEYAPFVIDFHLGSSYPQAPPEAFFHSWTNGNGPVNPNLYEDGKICLSLLGTWHTDERNESWSPAKSTLLQVLVSIMGLVLVKDPYYNEAGYDVQRAAPETRLSSALYTERAYFRARAFINHALSNTIEPFAQELQYMYRSDAPDAPHLLDKAIDAAKDVIDRSSNAGEEGERDGLRTISLGAVVMLKRQMEKLEALKQ</sequence>
<dbReference type="PANTHER" id="PTHR46116">
    <property type="entry name" value="(E3-INDEPENDENT) E2 UBIQUITIN-CONJUGATING ENZYME"/>
    <property type="match status" value="1"/>
</dbReference>
<dbReference type="OrthoDB" id="47801at2759"/>
<accession>A0A9W9D7T3</accession>
<feature type="region of interest" description="Disordered" evidence="3">
    <location>
        <begin position="1"/>
        <end position="30"/>
    </location>
</feature>
<dbReference type="InterPro" id="IPR057735">
    <property type="entry name" value="UBE2O-like_tSH3-B"/>
</dbReference>
<evidence type="ECO:0000313" key="5">
    <source>
        <dbReference type="EMBL" id="KAJ4404295.1"/>
    </source>
</evidence>
<comment type="caution">
    <text evidence="5">The sequence shown here is derived from an EMBL/GenBank/DDBJ whole genome shotgun (WGS) entry which is preliminary data.</text>
</comment>
<evidence type="ECO:0000259" key="4">
    <source>
        <dbReference type="PROSITE" id="PS50127"/>
    </source>
</evidence>
<proteinExistence type="predicted"/>
<evidence type="ECO:0000256" key="2">
    <source>
        <dbReference type="ARBA" id="ARBA00022786"/>
    </source>
</evidence>
<evidence type="ECO:0000313" key="6">
    <source>
        <dbReference type="Proteomes" id="UP001140510"/>
    </source>
</evidence>
<dbReference type="Proteomes" id="UP001140510">
    <property type="component" value="Unassembled WGS sequence"/>
</dbReference>
<reference evidence="5" key="1">
    <citation type="submission" date="2022-10" db="EMBL/GenBank/DDBJ databases">
        <title>Tapping the CABI collections for fungal endophytes: first genome assemblies for Collariella, Neodidymelliopsis, Ascochyta clinopodiicola, Didymella pomorum, Didymosphaeria variabile, Neocosmospora piperis and Neocucurbitaria cava.</title>
        <authorList>
            <person name="Hill R."/>
        </authorList>
    </citation>
    <scope>NUCLEOTIDE SEQUENCE</scope>
    <source>
        <strain evidence="5">IMI 355091</strain>
    </source>
</reference>
<dbReference type="PROSITE" id="PS50127">
    <property type="entry name" value="UBC_2"/>
    <property type="match status" value="1"/>
</dbReference>